<dbReference type="AlphaFoldDB" id="D0LPY9"/>
<accession>D0LPY9</accession>
<reference evidence="1 2" key="1">
    <citation type="journal article" date="2010" name="Stand. Genomic Sci.">
        <title>Complete genome sequence of Haliangium ochraceum type strain (SMP-2).</title>
        <authorList>
            <consortium name="US DOE Joint Genome Institute (JGI-PGF)"/>
            <person name="Ivanova N."/>
            <person name="Daum C."/>
            <person name="Lang E."/>
            <person name="Abt B."/>
            <person name="Kopitz M."/>
            <person name="Saunders E."/>
            <person name="Lapidus A."/>
            <person name="Lucas S."/>
            <person name="Glavina Del Rio T."/>
            <person name="Nolan M."/>
            <person name="Tice H."/>
            <person name="Copeland A."/>
            <person name="Cheng J.F."/>
            <person name="Chen F."/>
            <person name="Bruce D."/>
            <person name="Goodwin L."/>
            <person name="Pitluck S."/>
            <person name="Mavromatis K."/>
            <person name="Pati A."/>
            <person name="Mikhailova N."/>
            <person name="Chen A."/>
            <person name="Palaniappan K."/>
            <person name="Land M."/>
            <person name="Hauser L."/>
            <person name="Chang Y.J."/>
            <person name="Jeffries C.D."/>
            <person name="Detter J.C."/>
            <person name="Brettin T."/>
            <person name="Rohde M."/>
            <person name="Goker M."/>
            <person name="Bristow J."/>
            <person name="Markowitz V."/>
            <person name="Eisen J.A."/>
            <person name="Hugenholtz P."/>
            <person name="Kyrpides N.C."/>
            <person name="Klenk H.P."/>
        </authorList>
    </citation>
    <scope>NUCLEOTIDE SEQUENCE [LARGE SCALE GENOMIC DNA]</scope>
    <source>
        <strain evidence="2">DSM 14365 / CIP 107738 / JCM 11303 / AJ 13395 / SMP-2</strain>
    </source>
</reference>
<proteinExistence type="predicted"/>
<dbReference type="Proteomes" id="UP000001880">
    <property type="component" value="Chromosome"/>
</dbReference>
<dbReference type="EMBL" id="CP001804">
    <property type="protein sequence ID" value="ACY17026.1"/>
    <property type="molecule type" value="Genomic_DNA"/>
</dbReference>
<dbReference type="KEGG" id="hoh:Hoch_4533"/>
<name>D0LPY9_HALO1</name>
<gene>
    <name evidence="1" type="ordered locus">Hoch_4533</name>
</gene>
<evidence type="ECO:0000313" key="1">
    <source>
        <dbReference type="EMBL" id="ACY17026.1"/>
    </source>
</evidence>
<keyword evidence="2" id="KW-1185">Reference proteome</keyword>
<evidence type="ECO:0000313" key="2">
    <source>
        <dbReference type="Proteomes" id="UP000001880"/>
    </source>
</evidence>
<protein>
    <submittedName>
        <fullName evidence="1">Uncharacterized protein</fullName>
    </submittedName>
</protein>
<sequence length="51" mass="5705">MLGVGAGVEYHADSTRWGFDIMVQHGGPERFTSLMLLWNVGRLLDRGDETL</sequence>
<dbReference type="HOGENOM" id="CLU_3099474_0_0_7"/>
<dbReference type="STRING" id="502025.Hoch_4533"/>
<organism evidence="1 2">
    <name type="scientific">Haliangium ochraceum (strain DSM 14365 / JCM 11303 / SMP-2)</name>
    <dbReference type="NCBI Taxonomy" id="502025"/>
    <lineage>
        <taxon>Bacteria</taxon>
        <taxon>Pseudomonadati</taxon>
        <taxon>Myxococcota</taxon>
        <taxon>Polyangia</taxon>
        <taxon>Haliangiales</taxon>
        <taxon>Kofleriaceae</taxon>
        <taxon>Haliangium</taxon>
    </lineage>
</organism>